<feature type="binding site" evidence="9">
    <location>
        <position position="168"/>
    </location>
    <ligand>
        <name>2-[(2R,5Z)-2-carboxy-4-methylthiazol-5(2H)-ylidene]ethyl phosphate</name>
        <dbReference type="ChEBI" id="CHEBI:62899"/>
    </ligand>
</feature>
<name>W0DK19_9GAMM</name>
<keyword evidence="5 9" id="KW-0784">Thiamine biosynthesis</keyword>
<evidence type="ECO:0000256" key="2">
    <source>
        <dbReference type="ARBA" id="ARBA00022679"/>
    </source>
</evidence>
<evidence type="ECO:0000256" key="5">
    <source>
        <dbReference type="ARBA" id="ARBA00022977"/>
    </source>
</evidence>
<evidence type="ECO:0000256" key="7">
    <source>
        <dbReference type="ARBA" id="ARBA00047851"/>
    </source>
</evidence>
<dbReference type="GO" id="GO:0004789">
    <property type="term" value="F:thiamine-phosphate diphosphorylase activity"/>
    <property type="evidence" value="ECO:0007669"/>
    <property type="project" value="UniProtKB-UniRule"/>
</dbReference>
<dbReference type="CDD" id="cd00564">
    <property type="entry name" value="TMP_TenI"/>
    <property type="match status" value="1"/>
</dbReference>
<dbReference type="InterPro" id="IPR013785">
    <property type="entry name" value="Aldolase_TIM"/>
</dbReference>
<dbReference type="Gene3D" id="3.20.20.70">
    <property type="entry name" value="Aldolase class I"/>
    <property type="match status" value="1"/>
</dbReference>
<dbReference type="InterPro" id="IPR036206">
    <property type="entry name" value="ThiamineP_synth_sf"/>
</dbReference>
<dbReference type="UniPathway" id="UPA00060">
    <property type="reaction ID" value="UER00141"/>
</dbReference>
<dbReference type="InterPro" id="IPR022998">
    <property type="entry name" value="ThiamineP_synth_TenI"/>
</dbReference>
<dbReference type="EC" id="2.5.1.3" evidence="9"/>
<organism evidence="13 14">
    <name type="scientific">Thioalkalivibrio paradoxus ARh 1</name>
    <dbReference type="NCBI Taxonomy" id="713585"/>
    <lineage>
        <taxon>Bacteria</taxon>
        <taxon>Pseudomonadati</taxon>
        <taxon>Pseudomonadota</taxon>
        <taxon>Gammaproteobacteria</taxon>
        <taxon>Chromatiales</taxon>
        <taxon>Ectothiorhodospiraceae</taxon>
        <taxon>Thioalkalivibrio</taxon>
    </lineage>
</organism>
<comment type="cofactor">
    <cofactor evidence="9">
        <name>Mg(2+)</name>
        <dbReference type="ChEBI" id="CHEBI:18420"/>
    </cofactor>
    <text evidence="9">Binds 1 Mg(2+) ion per subunit.</text>
</comment>
<evidence type="ECO:0000256" key="10">
    <source>
        <dbReference type="RuleBase" id="RU003826"/>
    </source>
</evidence>
<evidence type="ECO:0000256" key="4">
    <source>
        <dbReference type="ARBA" id="ARBA00022842"/>
    </source>
</evidence>
<sequence>MTAPAARPGLRGLYFVTPDRAAGRIALVAAALRGGARVVQYRDKSGTGMARLPETRELLALCRKAGALLLINDDVELCLAAAADGVHLGEDDAGIAEARDQLGPNRVIGASCYNDLDRARRAIAAGADYVAFGSVYPSPTKPAARRANPDLLRAARAELAVPICAIGGITPDNAAPVVAAGADMVAVIQAISEAPDPETAARALQALFP</sequence>
<evidence type="ECO:0000259" key="12">
    <source>
        <dbReference type="Pfam" id="PF02581"/>
    </source>
</evidence>
<comment type="pathway">
    <text evidence="1 9 11">Cofactor biosynthesis; thiamine diphosphate biosynthesis; thiamine phosphate from 4-amino-2-methyl-5-diphosphomethylpyrimidine and 4-methyl-5-(2-phosphoethyl)-thiazole: step 1/1.</text>
</comment>
<comment type="catalytic activity">
    <reaction evidence="7 9 10">
        <text>2-(2-carboxy-4-methylthiazol-5-yl)ethyl phosphate + 4-amino-2-methyl-5-(diphosphooxymethyl)pyrimidine + 2 H(+) = thiamine phosphate + CO2 + diphosphate</text>
        <dbReference type="Rhea" id="RHEA:47848"/>
        <dbReference type="ChEBI" id="CHEBI:15378"/>
        <dbReference type="ChEBI" id="CHEBI:16526"/>
        <dbReference type="ChEBI" id="CHEBI:33019"/>
        <dbReference type="ChEBI" id="CHEBI:37575"/>
        <dbReference type="ChEBI" id="CHEBI:57841"/>
        <dbReference type="ChEBI" id="CHEBI:62890"/>
        <dbReference type="EC" id="2.5.1.3"/>
    </reaction>
</comment>
<feature type="binding site" evidence="9">
    <location>
        <position position="73"/>
    </location>
    <ligand>
        <name>Mg(2+)</name>
        <dbReference type="ChEBI" id="CHEBI:18420"/>
    </ligand>
</feature>
<evidence type="ECO:0000256" key="8">
    <source>
        <dbReference type="ARBA" id="ARBA00047883"/>
    </source>
</evidence>
<dbReference type="RefSeq" id="WP_006746090.1">
    <property type="nucleotide sequence ID" value="NZ_CP007029.1"/>
</dbReference>
<dbReference type="EMBL" id="CP007029">
    <property type="protein sequence ID" value="AHE97333.1"/>
    <property type="molecule type" value="Genomic_DNA"/>
</dbReference>
<feature type="binding site" evidence="9">
    <location>
        <position position="72"/>
    </location>
    <ligand>
        <name>4-amino-2-methyl-5-(diphosphooxymethyl)pyrimidine</name>
        <dbReference type="ChEBI" id="CHEBI:57841"/>
    </ligand>
</feature>
<dbReference type="HOGENOM" id="CLU_018272_3_1_6"/>
<dbReference type="GO" id="GO:0009228">
    <property type="term" value="P:thiamine biosynthetic process"/>
    <property type="evidence" value="ECO:0007669"/>
    <property type="project" value="UniProtKB-KW"/>
</dbReference>
<comment type="function">
    <text evidence="9">Condenses 4-methyl-5-(beta-hydroxyethyl)thiazole monophosphate (THZ-P) and 2-methyl-4-amino-5-hydroxymethyl pyrimidine pyrophosphate (HMP-PP) to form thiamine monophosphate (TMP).</text>
</comment>
<comment type="caution">
    <text evidence="9">Lacks conserved residue(s) required for the propagation of feature annotation.</text>
</comment>
<accession>W0DK19</accession>
<keyword evidence="2 9" id="KW-0808">Transferase</keyword>
<dbReference type="KEGG" id="tti:THITH_02515"/>
<gene>
    <name evidence="9" type="primary">thiE</name>
    <name evidence="13" type="ORF">THITH_02515</name>
</gene>
<evidence type="ECO:0000256" key="6">
    <source>
        <dbReference type="ARBA" id="ARBA00047334"/>
    </source>
</evidence>
<evidence type="ECO:0000256" key="3">
    <source>
        <dbReference type="ARBA" id="ARBA00022723"/>
    </source>
</evidence>
<proteinExistence type="inferred from homology"/>
<comment type="catalytic activity">
    <reaction evidence="8 9 10">
        <text>2-[(2R,5Z)-2-carboxy-4-methylthiazol-5(2H)-ylidene]ethyl phosphate + 4-amino-2-methyl-5-(diphosphooxymethyl)pyrimidine + 2 H(+) = thiamine phosphate + CO2 + diphosphate</text>
        <dbReference type="Rhea" id="RHEA:47844"/>
        <dbReference type="ChEBI" id="CHEBI:15378"/>
        <dbReference type="ChEBI" id="CHEBI:16526"/>
        <dbReference type="ChEBI" id="CHEBI:33019"/>
        <dbReference type="ChEBI" id="CHEBI:37575"/>
        <dbReference type="ChEBI" id="CHEBI:57841"/>
        <dbReference type="ChEBI" id="CHEBI:62899"/>
        <dbReference type="EC" id="2.5.1.3"/>
    </reaction>
</comment>
<evidence type="ECO:0000256" key="1">
    <source>
        <dbReference type="ARBA" id="ARBA00005165"/>
    </source>
</evidence>
<dbReference type="GO" id="GO:0005737">
    <property type="term" value="C:cytoplasm"/>
    <property type="evidence" value="ECO:0007669"/>
    <property type="project" value="TreeGrafter"/>
</dbReference>
<protein>
    <recommendedName>
        <fullName evidence="9">Thiamine-phosphate synthase</fullName>
        <shortName evidence="9">TP synthase</shortName>
        <shortName evidence="9">TPS</shortName>
        <ecNumber evidence="9">2.5.1.3</ecNumber>
    </recommendedName>
    <alternativeName>
        <fullName evidence="9">Thiamine-phosphate pyrophosphorylase</fullName>
        <shortName evidence="9">TMP pyrophosphorylase</shortName>
        <shortName evidence="9">TMP-PPase</shortName>
    </alternativeName>
</protein>
<dbReference type="STRING" id="713585.THITH_02515"/>
<feature type="domain" description="Thiamine phosphate synthase/TenI" evidence="12">
    <location>
        <begin position="13"/>
        <end position="191"/>
    </location>
</feature>
<dbReference type="Proteomes" id="UP000005289">
    <property type="component" value="Chromosome"/>
</dbReference>
<keyword evidence="3 9" id="KW-0479">Metal-binding</keyword>
<comment type="similarity">
    <text evidence="9 10">Belongs to the thiamine-phosphate synthase family.</text>
</comment>
<evidence type="ECO:0000313" key="14">
    <source>
        <dbReference type="Proteomes" id="UP000005289"/>
    </source>
</evidence>
<dbReference type="OrthoDB" id="9789949at2"/>
<comment type="catalytic activity">
    <reaction evidence="6 9 10">
        <text>4-methyl-5-(2-phosphooxyethyl)-thiazole + 4-amino-2-methyl-5-(diphosphooxymethyl)pyrimidine + H(+) = thiamine phosphate + diphosphate</text>
        <dbReference type="Rhea" id="RHEA:22328"/>
        <dbReference type="ChEBI" id="CHEBI:15378"/>
        <dbReference type="ChEBI" id="CHEBI:33019"/>
        <dbReference type="ChEBI" id="CHEBI:37575"/>
        <dbReference type="ChEBI" id="CHEBI:57841"/>
        <dbReference type="ChEBI" id="CHEBI:58296"/>
        <dbReference type="EC" id="2.5.1.3"/>
    </reaction>
</comment>
<dbReference type="AlphaFoldDB" id="W0DK19"/>
<reference evidence="13 14" key="1">
    <citation type="submission" date="2013-12" db="EMBL/GenBank/DDBJ databases">
        <authorList>
            <consortium name="DOE Joint Genome Institute"/>
            <person name="Muyzer G."/>
            <person name="Huntemann M."/>
            <person name="Han J."/>
            <person name="Chen A."/>
            <person name="Kyrpides N."/>
            <person name="Mavromatis K."/>
            <person name="Markowitz V."/>
            <person name="Palaniappan K."/>
            <person name="Ivanova N."/>
            <person name="Schaumberg A."/>
            <person name="Pati A."/>
            <person name="Liolios K."/>
            <person name="Nordberg H.P."/>
            <person name="Cantor M.N."/>
            <person name="Hua S.X."/>
            <person name="Woyke T."/>
        </authorList>
    </citation>
    <scope>NUCLEOTIDE SEQUENCE [LARGE SCALE GENOMIC DNA]</scope>
    <source>
        <strain evidence="13 14">ARh 1</strain>
    </source>
</reference>
<keyword evidence="14" id="KW-1185">Reference proteome</keyword>
<dbReference type="NCBIfam" id="TIGR00693">
    <property type="entry name" value="thiE"/>
    <property type="match status" value="1"/>
</dbReference>
<dbReference type="HAMAP" id="MF_00097">
    <property type="entry name" value="TMP_synthase"/>
    <property type="match status" value="1"/>
</dbReference>
<feature type="binding site" evidence="9">
    <location>
        <position position="141"/>
    </location>
    <ligand>
        <name>4-amino-2-methyl-5-(diphosphooxymethyl)pyrimidine</name>
        <dbReference type="ChEBI" id="CHEBI:57841"/>
    </ligand>
</feature>
<evidence type="ECO:0000256" key="9">
    <source>
        <dbReference type="HAMAP-Rule" id="MF_00097"/>
    </source>
</evidence>
<feature type="binding site" evidence="9">
    <location>
        <position position="111"/>
    </location>
    <ligand>
        <name>4-amino-2-methyl-5-(diphosphooxymethyl)pyrimidine</name>
        <dbReference type="ChEBI" id="CHEBI:57841"/>
    </ligand>
</feature>
<feature type="binding site" evidence="9">
    <location>
        <begin position="40"/>
        <end position="44"/>
    </location>
    <ligand>
        <name>4-amino-2-methyl-5-(diphosphooxymethyl)pyrimidine</name>
        <dbReference type="ChEBI" id="CHEBI:57841"/>
    </ligand>
</feature>
<feature type="binding site" evidence="9">
    <location>
        <position position="92"/>
    </location>
    <ligand>
        <name>Mg(2+)</name>
        <dbReference type="ChEBI" id="CHEBI:18420"/>
    </ligand>
</feature>
<dbReference type="Pfam" id="PF02581">
    <property type="entry name" value="TMP-TENI"/>
    <property type="match status" value="1"/>
</dbReference>
<feature type="binding site" evidence="9">
    <location>
        <begin position="138"/>
        <end position="140"/>
    </location>
    <ligand>
        <name>2-[(2R,5Z)-2-carboxy-4-methylthiazol-5(2H)-ylidene]ethyl phosphate</name>
        <dbReference type="ChEBI" id="CHEBI:62899"/>
    </ligand>
</feature>
<dbReference type="GO" id="GO:0000287">
    <property type="term" value="F:magnesium ion binding"/>
    <property type="evidence" value="ECO:0007669"/>
    <property type="project" value="UniProtKB-UniRule"/>
</dbReference>
<keyword evidence="4 9" id="KW-0460">Magnesium</keyword>
<dbReference type="InterPro" id="IPR034291">
    <property type="entry name" value="TMP_synthase"/>
</dbReference>
<dbReference type="SUPFAM" id="SSF51391">
    <property type="entry name" value="Thiamin phosphate synthase"/>
    <property type="match status" value="1"/>
</dbReference>
<evidence type="ECO:0000256" key="11">
    <source>
        <dbReference type="RuleBase" id="RU004253"/>
    </source>
</evidence>
<evidence type="ECO:0000313" key="13">
    <source>
        <dbReference type="EMBL" id="AHE97333.1"/>
    </source>
</evidence>
<dbReference type="PANTHER" id="PTHR20857:SF15">
    <property type="entry name" value="THIAMINE-PHOSPHATE SYNTHASE"/>
    <property type="match status" value="1"/>
</dbReference>
<dbReference type="PANTHER" id="PTHR20857">
    <property type="entry name" value="THIAMINE-PHOSPHATE PYROPHOSPHORYLASE"/>
    <property type="match status" value="1"/>
</dbReference>
<dbReference type="GO" id="GO:0009229">
    <property type="term" value="P:thiamine diphosphate biosynthetic process"/>
    <property type="evidence" value="ECO:0007669"/>
    <property type="project" value="UniProtKB-UniRule"/>
</dbReference>